<feature type="non-terminal residue" evidence="3">
    <location>
        <position position="176"/>
    </location>
</feature>
<gene>
    <name evidence="3" type="primary">ORF66097</name>
</gene>
<dbReference type="Gene3D" id="2.60.40.10">
    <property type="entry name" value="Immunoglobulins"/>
    <property type="match status" value="1"/>
</dbReference>
<evidence type="ECO:0000313" key="3">
    <source>
        <dbReference type="EMBL" id="CEK68369.1"/>
    </source>
</evidence>
<evidence type="ECO:0000259" key="2">
    <source>
        <dbReference type="PROSITE" id="PS50835"/>
    </source>
</evidence>
<organism evidence="3">
    <name type="scientific">Arion vulgaris</name>
    <dbReference type="NCBI Taxonomy" id="1028688"/>
    <lineage>
        <taxon>Eukaryota</taxon>
        <taxon>Metazoa</taxon>
        <taxon>Spiralia</taxon>
        <taxon>Lophotrochozoa</taxon>
        <taxon>Mollusca</taxon>
        <taxon>Gastropoda</taxon>
        <taxon>Heterobranchia</taxon>
        <taxon>Euthyneura</taxon>
        <taxon>Panpulmonata</taxon>
        <taxon>Eupulmonata</taxon>
        <taxon>Stylommatophora</taxon>
        <taxon>Helicina</taxon>
        <taxon>Arionoidea</taxon>
        <taxon>Arionidae</taxon>
        <taxon>Arion</taxon>
    </lineage>
</organism>
<dbReference type="AlphaFoldDB" id="A0A0B6ZIC9"/>
<reference evidence="3" key="1">
    <citation type="submission" date="2014-12" db="EMBL/GenBank/DDBJ databases">
        <title>Insight into the proteome of Arion vulgaris.</title>
        <authorList>
            <person name="Aradska J."/>
            <person name="Bulat T."/>
            <person name="Smidak R."/>
            <person name="Sarate P."/>
            <person name="Gangsoo J."/>
            <person name="Sialana F."/>
            <person name="Bilban M."/>
            <person name="Lubec G."/>
        </authorList>
    </citation>
    <scope>NUCLEOTIDE SEQUENCE</scope>
    <source>
        <tissue evidence="3">Skin</tissue>
    </source>
</reference>
<dbReference type="InterPro" id="IPR007110">
    <property type="entry name" value="Ig-like_dom"/>
</dbReference>
<evidence type="ECO:0000256" key="1">
    <source>
        <dbReference type="SAM" id="SignalP"/>
    </source>
</evidence>
<accession>A0A0B6ZIC9</accession>
<keyword evidence="1" id="KW-0732">Signal</keyword>
<dbReference type="SUPFAM" id="SSF49265">
    <property type="entry name" value="Fibronectin type III"/>
    <property type="match status" value="1"/>
</dbReference>
<dbReference type="InterPro" id="IPR036116">
    <property type="entry name" value="FN3_sf"/>
</dbReference>
<protein>
    <recommendedName>
        <fullName evidence="2">Ig-like domain-containing protein</fullName>
    </recommendedName>
</protein>
<feature type="chain" id="PRO_5002126940" description="Ig-like domain-containing protein" evidence="1">
    <location>
        <begin position="23"/>
        <end position="176"/>
    </location>
</feature>
<feature type="signal peptide" evidence="1">
    <location>
        <begin position="1"/>
        <end position="22"/>
    </location>
</feature>
<feature type="domain" description="Ig-like" evidence="2">
    <location>
        <begin position="42"/>
        <end position="119"/>
    </location>
</feature>
<proteinExistence type="predicted"/>
<dbReference type="PROSITE" id="PS50835">
    <property type="entry name" value="IG_LIKE"/>
    <property type="match status" value="1"/>
</dbReference>
<dbReference type="EMBL" id="HACG01021504">
    <property type="protein sequence ID" value="CEK68369.1"/>
    <property type="molecule type" value="Transcribed_RNA"/>
</dbReference>
<dbReference type="InterPro" id="IPR013783">
    <property type="entry name" value="Ig-like_fold"/>
</dbReference>
<sequence length="176" mass="20669">MAWLGPFLLFLIHTSTFIAVECYPFEEYGVITPRDTYLWFVGTPLVLLCNITNKDLREDSSMLYFERETKKESGNVSQEYIKILTTKAIRLHLPKLDIDDDGGYTCLQRTISGDLRTISYKRVYVDYKPQKIKDISCRVYNWEQMNCTWDLGVNFQHLEYINVSLAWTIHGEQQDC</sequence>
<name>A0A0B6ZIC9_9EUPU</name>